<dbReference type="GO" id="GO:0003700">
    <property type="term" value="F:DNA-binding transcription factor activity"/>
    <property type="evidence" value="ECO:0007669"/>
    <property type="project" value="InterPro"/>
</dbReference>
<dbReference type="AlphaFoldDB" id="A0A7G9S436"/>
<dbReference type="GO" id="GO:0003677">
    <property type="term" value="F:DNA binding"/>
    <property type="evidence" value="ECO:0007669"/>
    <property type="project" value="UniProtKB-KW"/>
</dbReference>
<dbReference type="RefSeq" id="WP_187555081.1">
    <property type="nucleotide sequence ID" value="NZ_CP060716.1"/>
</dbReference>
<dbReference type="PANTHER" id="PTHR30346">
    <property type="entry name" value="TRANSCRIPTIONAL DUAL REGULATOR HCAR-RELATED"/>
    <property type="match status" value="1"/>
</dbReference>
<dbReference type="PRINTS" id="PR00039">
    <property type="entry name" value="HTHLYSR"/>
</dbReference>
<dbReference type="EMBL" id="CP060716">
    <property type="protein sequence ID" value="QNN62611.1"/>
    <property type="molecule type" value="Genomic_DNA"/>
</dbReference>
<accession>A0A7G9S436</accession>
<sequence length="299" mass="32544">MEINKARAFLAVAEELHFGRAAERLHIAQPPLSRMIRALERELDAELFVRSPRQVSLTPVGEALVEPARELIMQSERMLHLVRRVQRGETGRVRLGFSGASMNSVVSELVRRAHVDRPDLTIALQGSQLSQPGLERLKAGALDAVVGRWDVLPPDIDSRVIAREQLVLALPRNHRLTSQRAVSATDLAAEPWVVLPGGSGSTLSSRLHELALRGKFVPRIVETAADSATQLLMVDAGIGVALTFSGVRENVPVHTVAFLPLEPSLGEVEVRLAWRRNEVTPPLAAIIETAEGLGAAIDT</sequence>
<protein>
    <submittedName>
        <fullName evidence="6">LysR family transcriptional regulator</fullName>
    </submittedName>
</protein>
<evidence type="ECO:0000256" key="2">
    <source>
        <dbReference type="ARBA" id="ARBA00023015"/>
    </source>
</evidence>
<evidence type="ECO:0000313" key="6">
    <source>
        <dbReference type="EMBL" id="QNN62611.1"/>
    </source>
</evidence>
<dbReference type="FunFam" id="1.10.10.10:FF:000001">
    <property type="entry name" value="LysR family transcriptional regulator"/>
    <property type="match status" value="1"/>
</dbReference>
<dbReference type="InterPro" id="IPR036388">
    <property type="entry name" value="WH-like_DNA-bd_sf"/>
</dbReference>
<dbReference type="GO" id="GO:0032993">
    <property type="term" value="C:protein-DNA complex"/>
    <property type="evidence" value="ECO:0007669"/>
    <property type="project" value="TreeGrafter"/>
</dbReference>
<comment type="similarity">
    <text evidence="1">Belongs to the LysR transcriptional regulatory family.</text>
</comment>
<keyword evidence="2" id="KW-0805">Transcription regulation</keyword>
<keyword evidence="4" id="KW-0804">Transcription</keyword>
<evidence type="ECO:0000259" key="5">
    <source>
        <dbReference type="PROSITE" id="PS50931"/>
    </source>
</evidence>
<reference evidence="6 7" key="1">
    <citation type="submission" date="2020-08" db="EMBL/GenBank/DDBJ databases">
        <title>Genome sequence of Leucobacter denitrificans KACC 14055T.</title>
        <authorList>
            <person name="Hyun D.-W."/>
            <person name="Bae J.-W."/>
        </authorList>
    </citation>
    <scope>NUCLEOTIDE SEQUENCE [LARGE SCALE GENOMIC DNA]</scope>
    <source>
        <strain evidence="6 7">KACC 14055</strain>
    </source>
</reference>
<dbReference type="Gene3D" id="1.10.10.10">
    <property type="entry name" value="Winged helix-like DNA-binding domain superfamily/Winged helix DNA-binding domain"/>
    <property type="match status" value="1"/>
</dbReference>
<evidence type="ECO:0000256" key="1">
    <source>
        <dbReference type="ARBA" id="ARBA00009437"/>
    </source>
</evidence>
<dbReference type="PROSITE" id="PS50931">
    <property type="entry name" value="HTH_LYSR"/>
    <property type="match status" value="1"/>
</dbReference>
<evidence type="ECO:0000313" key="7">
    <source>
        <dbReference type="Proteomes" id="UP000515934"/>
    </source>
</evidence>
<gene>
    <name evidence="6" type="ORF">H9L06_10295</name>
</gene>
<evidence type="ECO:0000256" key="3">
    <source>
        <dbReference type="ARBA" id="ARBA00023125"/>
    </source>
</evidence>
<name>A0A7G9S436_9MICO</name>
<dbReference type="InterPro" id="IPR005119">
    <property type="entry name" value="LysR_subst-bd"/>
</dbReference>
<dbReference type="InterPro" id="IPR036390">
    <property type="entry name" value="WH_DNA-bd_sf"/>
</dbReference>
<proteinExistence type="inferred from homology"/>
<dbReference type="Proteomes" id="UP000515934">
    <property type="component" value="Chromosome"/>
</dbReference>
<dbReference type="SUPFAM" id="SSF53850">
    <property type="entry name" value="Periplasmic binding protein-like II"/>
    <property type="match status" value="1"/>
</dbReference>
<evidence type="ECO:0000256" key="4">
    <source>
        <dbReference type="ARBA" id="ARBA00023163"/>
    </source>
</evidence>
<dbReference type="KEGG" id="ldn:H9L06_10295"/>
<organism evidence="6 7">
    <name type="scientific">Leucobacter denitrificans</name>
    <dbReference type="NCBI Taxonomy" id="683042"/>
    <lineage>
        <taxon>Bacteria</taxon>
        <taxon>Bacillati</taxon>
        <taxon>Actinomycetota</taxon>
        <taxon>Actinomycetes</taxon>
        <taxon>Micrococcales</taxon>
        <taxon>Microbacteriaceae</taxon>
        <taxon>Leucobacter</taxon>
    </lineage>
</organism>
<dbReference type="Pfam" id="PF00126">
    <property type="entry name" value="HTH_1"/>
    <property type="match status" value="1"/>
</dbReference>
<dbReference type="InterPro" id="IPR000847">
    <property type="entry name" value="LysR_HTH_N"/>
</dbReference>
<dbReference type="CDD" id="cd08414">
    <property type="entry name" value="PBP2_LTTR_aromatics_like"/>
    <property type="match status" value="1"/>
</dbReference>
<feature type="domain" description="HTH lysR-type" evidence="5">
    <location>
        <begin position="1"/>
        <end position="58"/>
    </location>
</feature>
<keyword evidence="3" id="KW-0238">DNA-binding</keyword>
<dbReference type="Pfam" id="PF03466">
    <property type="entry name" value="LysR_substrate"/>
    <property type="match status" value="1"/>
</dbReference>
<dbReference type="PANTHER" id="PTHR30346:SF17">
    <property type="entry name" value="LYSR FAMILY TRANSCRIPTIONAL REGULATOR"/>
    <property type="match status" value="1"/>
</dbReference>
<keyword evidence="7" id="KW-1185">Reference proteome</keyword>
<dbReference type="Gene3D" id="3.40.190.10">
    <property type="entry name" value="Periplasmic binding protein-like II"/>
    <property type="match status" value="2"/>
</dbReference>
<dbReference type="SUPFAM" id="SSF46785">
    <property type="entry name" value="Winged helix' DNA-binding domain"/>
    <property type="match status" value="1"/>
</dbReference>